<dbReference type="SMART" id="SM00346">
    <property type="entry name" value="HTH_ICLR"/>
    <property type="match status" value="1"/>
</dbReference>
<gene>
    <name evidence="6" type="ORF">DQG23_01340</name>
</gene>
<accession>A0A329MTK9</accession>
<dbReference type="PROSITE" id="PS51078">
    <property type="entry name" value="ICLR_ED"/>
    <property type="match status" value="1"/>
</dbReference>
<evidence type="ECO:0000259" key="5">
    <source>
        <dbReference type="PROSITE" id="PS51078"/>
    </source>
</evidence>
<dbReference type="GO" id="GO:0045892">
    <property type="term" value="P:negative regulation of DNA-templated transcription"/>
    <property type="evidence" value="ECO:0007669"/>
    <property type="project" value="UniProtKB-ARBA"/>
</dbReference>
<keyword evidence="1" id="KW-0805">Transcription regulation</keyword>
<dbReference type="InterPro" id="IPR036388">
    <property type="entry name" value="WH-like_DNA-bd_sf"/>
</dbReference>
<comment type="caution">
    <text evidence="6">The sequence shown here is derived from an EMBL/GenBank/DDBJ whole genome shotgun (WGS) entry which is preliminary data.</text>
</comment>
<dbReference type="EMBL" id="QMFB01000001">
    <property type="protein sequence ID" value="RAV22880.1"/>
    <property type="molecule type" value="Genomic_DNA"/>
</dbReference>
<proteinExistence type="predicted"/>
<keyword evidence="7" id="KW-1185">Reference proteome</keyword>
<dbReference type="PANTHER" id="PTHR30136">
    <property type="entry name" value="HELIX-TURN-HELIX TRANSCRIPTIONAL REGULATOR, ICLR FAMILY"/>
    <property type="match status" value="1"/>
</dbReference>
<dbReference type="Pfam" id="PF09339">
    <property type="entry name" value="HTH_IclR"/>
    <property type="match status" value="1"/>
</dbReference>
<dbReference type="InterPro" id="IPR050707">
    <property type="entry name" value="HTH_MetabolicPath_Reg"/>
</dbReference>
<dbReference type="InterPro" id="IPR005471">
    <property type="entry name" value="Tscrpt_reg_IclR_N"/>
</dbReference>
<dbReference type="GO" id="GO:0003700">
    <property type="term" value="F:DNA-binding transcription factor activity"/>
    <property type="evidence" value="ECO:0007669"/>
    <property type="project" value="TreeGrafter"/>
</dbReference>
<keyword evidence="2" id="KW-0238">DNA-binding</keyword>
<evidence type="ECO:0000313" key="7">
    <source>
        <dbReference type="Proteomes" id="UP000250369"/>
    </source>
</evidence>
<evidence type="ECO:0000256" key="2">
    <source>
        <dbReference type="ARBA" id="ARBA00023125"/>
    </source>
</evidence>
<keyword evidence="3" id="KW-0804">Transcription</keyword>
<dbReference type="Gene3D" id="1.10.10.10">
    <property type="entry name" value="Winged helix-like DNA-binding domain superfamily/Winged helix DNA-binding domain"/>
    <property type="match status" value="1"/>
</dbReference>
<feature type="domain" description="HTH iclR-type" evidence="4">
    <location>
        <begin position="8"/>
        <end position="70"/>
    </location>
</feature>
<dbReference type="InterPro" id="IPR014757">
    <property type="entry name" value="Tscrpt_reg_IclR_C"/>
</dbReference>
<organism evidence="6 7">
    <name type="scientific">Paenibacillus contaminans</name>
    <dbReference type="NCBI Taxonomy" id="450362"/>
    <lineage>
        <taxon>Bacteria</taxon>
        <taxon>Bacillati</taxon>
        <taxon>Bacillota</taxon>
        <taxon>Bacilli</taxon>
        <taxon>Bacillales</taxon>
        <taxon>Paenibacillaceae</taxon>
        <taxon>Paenibacillus</taxon>
    </lineage>
</organism>
<dbReference type="PROSITE" id="PS51077">
    <property type="entry name" value="HTH_ICLR"/>
    <property type="match status" value="1"/>
</dbReference>
<dbReference type="Proteomes" id="UP000250369">
    <property type="component" value="Unassembled WGS sequence"/>
</dbReference>
<evidence type="ECO:0000259" key="4">
    <source>
        <dbReference type="PROSITE" id="PS51077"/>
    </source>
</evidence>
<dbReference type="AlphaFoldDB" id="A0A329MTK9"/>
<reference evidence="6 7" key="1">
    <citation type="journal article" date="2009" name="Int. J. Syst. Evol. Microbiol.">
        <title>Paenibacillus contaminans sp. nov., isolated from a contaminated laboratory plate.</title>
        <authorList>
            <person name="Chou J.H."/>
            <person name="Lee J.H."/>
            <person name="Lin M.C."/>
            <person name="Chang P.S."/>
            <person name="Arun A.B."/>
            <person name="Young C.C."/>
            <person name="Chen W.M."/>
        </authorList>
    </citation>
    <scope>NUCLEOTIDE SEQUENCE [LARGE SCALE GENOMIC DNA]</scope>
    <source>
        <strain evidence="6 7">CKOBP-6</strain>
    </source>
</reference>
<evidence type="ECO:0000256" key="3">
    <source>
        <dbReference type="ARBA" id="ARBA00023163"/>
    </source>
</evidence>
<dbReference type="InterPro" id="IPR029016">
    <property type="entry name" value="GAF-like_dom_sf"/>
</dbReference>
<evidence type="ECO:0000313" key="6">
    <source>
        <dbReference type="EMBL" id="RAV22880.1"/>
    </source>
</evidence>
<dbReference type="Pfam" id="PF01614">
    <property type="entry name" value="IclR_C"/>
    <property type="match status" value="1"/>
</dbReference>
<dbReference type="RefSeq" id="WP_113028989.1">
    <property type="nucleotide sequence ID" value="NZ_QMFB01000001.1"/>
</dbReference>
<evidence type="ECO:0000256" key="1">
    <source>
        <dbReference type="ARBA" id="ARBA00023015"/>
    </source>
</evidence>
<name>A0A329MTK9_9BACL</name>
<protein>
    <submittedName>
        <fullName evidence="6">IclR family transcriptional regulator</fullName>
    </submittedName>
</protein>
<feature type="domain" description="IclR-ED" evidence="5">
    <location>
        <begin position="71"/>
        <end position="254"/>
    </location>
</feature>
<dbReference type="GO" id="GO:0003677">
    <property type="term" value="F:DNA binding"/>
    <property type="evidence" value="ECO:0007669"/>
    <property type="project" value="UniProtKB-KW"/>
</dbReference>
<dbReference type="OrthoDB" id="9791752at2"/>
<dbReference type="PANTHER" id="PTHR30136:SF24">
    <property type="entry name" value="HTH-TYPE TRANSCRIPTIONAL REPRESSOR ALLR"/>
    <property type="match status" value="1"/>
</dbReference>
<dbReference type="Gene3D" id="3.30.450.40">
    <property type="match status" value="1"/>
</dbReference>
<sequence length="256" mass="28779">MANHSPRVKSADRVMEILELFTSEREEYSLSEISKILEMPPSSTYLILQNMLSREFLETDKSGKMFSIGNKIFEIRNKYMRNTGLTMEFEKVGQKIAEDLNEGVMLGIRGGDQLVYLSQKNPPDPRRFAIQLAQTLPLYASASGKMILSSYPEAVIKKIYPNEELQPLTGKTIRTVTELLRELETIRIEGAAYNRGESVEGVSCVSGPIYNLAGSVIASISVSIPDFRKTEEVWAKAKELVLQGSKELSYRVYGHN</sequence>
<dbReference type="SUPFAM" id="SSF46785">
    <property type="entry name" value="Winged helix' DNA-binding domain"/>
    <property type="match status" value="1"/>
</dbReference>
<dbReference type="InterPro" id="IPR036390">
    <property type="entry name" value="WH_DNA-bd_sf"/>
</dbReference>
<dbReference type="SUPFAM" id="SSF55781">
    <property type="entry name" value="GAF domain-like"/>
    <property type="match status" value="1"/>
</dbReference>